<reference evidence="1 2" key="1">
    <citation type="journal article" date="2019" name="Sci. Rep.">
        <title>Orb-weaving spider Araneus ventricosus genome elucidates the spidroin gene catalogue.</title>
        <authorList>
            <person name="Kono N."/>
            <person name="Nakamura H."/>
            <person name="Ohtoshi R."/>
            <person name="Moran D.A.P."/>
            <person name="Shinohara A."/>
            <person name="Yoshida Y."/>
            <person name="Fujiwara M."/>
            <person name="Mori M."/>
            <person name="Tomita M."/>
            <person name="Arakawa K."/>
        </authorList>
    </citation>
    <scope>NUCLEOTIDE SEQUENCE [LARGE SCALE GENOMIC DNA]</scope>
</reference>
<dbReference type="Proteomes" id="UP000499080">
    <property type="component" value="Unassembled WGS sequence"/>
</dbReference>
<dbReference type="EMBL" id="BGPR01019236">
    <property type="protein sequence ID" value="GBN81363.1"/>
    <property type="molecule type" value="Genomic_DNA"/>
</dbReference>
<dbReference type="AlphaFoldDB" id="A0A4Y2S084"/>
<sequence length="120" mass="14130">MLYLHVLFEIKFFHYLYFFILSPFAKNYFSTNEGILHRTGYFLAEEGKTAEKKWLCEQEHDFYQAGEHIYKPYPDRTEAGNQSISLATRSSDVVFSSPKKRTAIITEQESFYFSSPFSHS</sequence>
<gene>
    <name evidence="1" type="ORF">AVEN_136596_1</name>
</gene>
<evidence type="ECO:0000313" key="1">
    <source>
        <dbReference type="EMBL" id="GBN81363.1"/>
    </source>
</evidence>
<accession>A0A4Y2S084</accession>
<keyword evidence="2" id="KW-1185">Reference proteome</keyword>
<evidence type="ECO:0000313" key="2">
    <source>
        <dbReference type="Proteomes" id="UP000499080"/>
    </source>
</evidence>
<organism evidence="1 2">
    <name type="scientific">Araneus ventricosus</name>
    <name type="common">Orbweaver spider</name>
    <name type="synonym">Epeira ventricosa</name>
    <dbReference type="NCBI Taxonomy" id="182803"/>
    <lineage>
        <taxon>Eukaryota</taxon>
        <taxon>Metazoa</taxon>
        <taxon>Ecdysozoa</taxon>
        <taxon>Arthropoda</taxon>
        <taxon>Chelicerata</taxon>
        <taxon>Arachnida</taxon>
        <taxon>Araneae</taxon>
        <taxon>Araneomorphae</taxon>
        <taxon>Entelegynae</taxon>
        <taxon>Araneoidea</taxon>
        <taxon>Araneidae</taxon>
        <taxon>Araneus</taxon>
    </lineage>
</organism>
<name>A0A4Y2S084_ARAVE</name>
<proteinExistence type="predicted"/>
<comment type="caution">
    <text evidence="1">The sequence shown here is derived from an EMBL/GenBank/DDBJ whole genome shotgun (WGS) entry which is preliminary data.</text>
</comment>
<protein>
    <submittedName>
        <fullName evidence="1">Uncharacterized protein</fullName>
    </submittedName>
</protein>